<organism evidence="6 7">
    <name type="scientific">Tengunoibacter tsumagoiensis</name>
    <dbReference type="NCBI Taxonomy" id="2014871"/>
    <lineage>
        <taxon>Bacteria</taxon>
        <taxon>Bacillati</taxon>
        <taxon>Chloroflexota</taxon>
        <taxon>Ktedonobacteria</taxon>
        <taxon>Ktedonobacterales</taxon>
        <taxon>Dictyobacteraceae</taxon>
        <taxon>Tengunoibacter</taxon>
    </lineage>
</organism>
<feature type="transmembrane region" description="Helical" evidence="4">
    <location>
        <begin position="48"/>
        <end position="66"/>
    </location>
</feature>
<dbReference type="InterPro" id="IPR045076">
    <property type="entry name" value="MutS"/>
</dbReference>
<evidence type="ECO:0000313" key="7">
    <source>
        <dbReference type="Proteomes" id="UP000287352"/>
    </source>
</evidence>
<evidence type="ECO:0000313" key="6">
    <source>
        <dbReference type="EMBL" id="GCE13697.1"/>
    </source>
</evidence>
<dbReference type="AlphaFoldDB" id="A0A402A3G9"/>
<feature type="transmembrane region" description="Helical" evidence="4">
    <location>
        <begin position="72"/>
        <end position="90"/>
    </location>
</feature>
<dbReference type="GO" id="GO:0140664">
    <property type="term" value="F:ATP-dependent DNA damage sensor activity"/>
    <property type="evidence" value="ECO:0007669"/>
    <property type="project" value="InterPro"/>
</dbReference>
<dbReference type="PANTHER" id="PTHR11361:SF99">
    <property type="entry name" value="DNA MISMATCH REPAIR PROTEIN"/>
    <property type="match status" value="1"/>
</dbReference>
<keyword evidence="4" id="KW-0472">Membrane</keyword>
<dbReference type="Gene3D" id="1.10.1420.10">
    <property type="match status" value="1"/>
</dbReference>
<dbReference type="GO" id="GO:0006298">
    <property type="term" value="P:mismatch repair"/>
    <property type="evidence" value="ECO:0007669"/>
    <property type="project" value="InterPro"/>
</dbReference>
<dbReference type="GO" id="GO:0030983">
    <property type="term" value="F:mismatched DNA binding"/>
    <property type="evidence" value="ECO:0007669"/>
    <property type="project" value="InterPro"/>
</dbReference>
<evidence type="ECO:0000256" key="2">
    <source>
        <dbReference type="ARBA" id="ARBA00022840"/>
    </source>
</evidence>
<keyword evidence="2" id="KW-0067">ATP-binding</keyword>
<dbReference type="InterPro" id="IPR027417">
    <property type="entry name" value="P-loop_NTPase"/>
</dbReference>
<dbReference type="PANTHER" id="PTHR11361">
    <property type="entry name" value="DNA MISMATCH REPAIR PROTEIN MUTS FAMILY MEMBER"/>
    <property type="match status" value="1"/>
</dbReference>
<accession>A0A402A3G9</accession>
<feature type="domain" description="DNA mismatch repair proteins mutS family" evidence="5">
    <location>
        <begin position="452"/>
        <end position="632"/>
    </location>
</feature>
<gene>
    <name evidence="6" type="ORF">KTT_35560</name>
</gene>
<dbReference type="SMART" id="SM00534">
    <property type="entry name" value="MUTSac"/>
    <property type="match status" value="1"/>
</dbReference>
<dbReference type="GO" id="GO:0005524">
    <property type="term" value="F:ATP binding"/>
    <property type="evidence" value="ECO:0007669"/>
    <property type="project" value="UniProtKB-KW"/>
</dbReference>
<evidence type="ECO:0000259" key="5">
    <source>
        <dbReference type="SMART" id="SM00534"/>
    </source>
</evidence>
<comment type="caution">
    <text evidence="6">The sequence shown here is derived from an EMBL/GenBank/DDBJ whole genome shotgun (WGS) entry which is preliminary data.</text>
</comment>
<dbReference type="OrthoDB" id="9802448at2"/>
<dbReference type="InterPro" id="IPR017261">
    <property type="entry name" value="DNA_mismatch_repair_MutS/MSH"/>
</dbReference>
<dbReference type="PIRSF" id="PIRSF037677">
    <property type="entry name" value="DNA_mis_repair_Msh6"/>
    <property type="match status" value="1"/>
</dbReference>
<reference evidence="7" key="1">
    <citation type="submission" date="2018-12" db="EMBL/GenBank/DDBJ databases">
        <title>Tengunoibacter tsumagoiensis gen. nov., sp. nov., Dictyobacter kobayashii sp. nov., D. alpinus sp. nov., and D. joshuensis sp. nov. and description of Dictyobacteraceae fam. nov. within the order Ktedonobacterales isolated from Tengu-no-mugimeshi.</title>
        <authorList>
            <person name="Wang C.M."/>
            <person name="Zheng Y."/>
            <person name="Sakai Y."/>
            <person name="Toyoda A."/>
            <person name="Minakuchi Y."/>
            <person name="Abe K."/>
            <person name="Yokota A."/>
            <person name="Yabe S."/>
        </authorList>
    </citation>
    <scope>NUCLEOTIDE SEQUENCE [LARGE SCALE GENOMIC DNA]</scope>
    <source>
        <strain evidence="7">Uno3</strain>
    </source>
</reference>
<feature type="transmembrane region" description="Helical" evidence="4">
    <location>
        <begin position="233"/>
        <end position="255"/>
    </location>
</feature>
<dbReference type="CDD" id="cd03283">
    <property type="entry name" value="ABC_MutS-like"/>
    <property type="match status" value="1"/>
</dbReference>
<keyword evidence="3" id="KW-0238">DNA-binding</keyword>
<keyword evidence="4" id="KW-1133">Transmembrane helix</keyword>
<dbReference type="SUPFAM" id="SSF52540">
    <property type="entry name" value="P-loop containing nucleoside triphosphate hydrolases"/>
    <property type="match status" value="1"/>
</dbReference>
<sequence>MHTMQGYPRHETQMEDKRQERIRVLEDQIARLQRRIALWLPQSNRYSWLRVGIFFVGLAISVVGFIGVGWWLGLSLFAAAMIVFAVLAHFQGKLDHSIARHTLWSYIQSAHLARMKLDWEHIPHVELPSTREEHPFEFDLDITGSRSLLRLVNTSVSQEGSQRLERWLLNTHPDLATVQRRQALVQELTPLSLFRDKLLLKSLIAAGKGKEQLEGKRLLNWLNKQGPAPALRWLLWLSLGINLLTVVLFVLGLVVPGFPQLGYYSIAASVLFFFSTGNQRGDIFEDATYLRFGFATLSSIFTFLERYPYGRHQQLKALCAPFWEDKANSPSSLLSKTARISSAATLKNNGLLWLVVNAFIPWDMYCAYRLNQYKEQIAQRLPTWLDTWYEIEATCSLATFAYLHPGYVMPEVHSSGERSRQSQTIFSGTDMGHPLIPVEKKVTNSFTFSALGEVVILTGSNMAGKSTFLRTLGVNLCLAYAGAPVNASTFETELFRLFTCIRVTDSVNDGYSYFYAEVRRLRALLTALAEPDQLPLFFMVDEIFKGTNNRERLIGSRSFVRALVGKNCIGLISTHDLELVKLAEILPQVKNYHFREHVTAGQLVFDYILRTGPCPTTNALKIMEIEGLPIDDVLV</sequence>
<dbReference type="InterPro" id="IPR036187">
    <property type="entry name" value="DNA_mismatch_repair_MutS_sf"/>
</dbReference>
<keyword evidence="1" id="KW-0547">Nucleotide-binding</keyword>
<dbReference type="Gene3D" id="3.40.50.300">
    <property type="entry name" value="P-loop containing nucleotide triphosphate hydrolases"/>
    <property type="match status" value="1"/>
</dbReference>
<evidence type="ECO:0000256" key="1">
    <source>
        <dbReference type="ARBA" id="ARBA00022741"/>
    </source>
</evidence>
<dbReference type="Pfam" id="PF00488">
    <property type="entry name" value="MutS_V"/>
    <property type="match status" value="1"/>
</dbReference>
<evidence type="ECO:0000256" key="3">
    <source>
        <dbReference type="ARBA" id="ARBA00023125"/>
    </source>
</evidence>
<dbReference type="EMBL" id="BIFR01000001">
    <property type="protein sequence ID" value="GCE13697.1"/>
    <property type="molecule type" value="Genomic_DNA"/>
</dbReference>
<evidence type="ECO:0000256" key="4">
    <source>
        <dbReference type="SAM" id="Phobius"/>
    </source>
</evidence>
<proteinExistence type="predicted"/>
<keyword evidence="7" id="KW-1185">Reference proteome</keyword>
<dbReference type="Proteomes" id="UP000287352">
    <property type="component" value="Unassembled WGS sequence"/>
</dbReference>
<dbReference type="InterPro" id="IPR000432">
    <property type="entry name" value="DNA_mismatch_repair_MutS_C"/>
</dbReference>
<dbReference type="SUPFAM" id="SSF48334">
    <property type="entry name" value="DNA repair protein MutS, domain III"/>
    <property type="match status" value="1"/>
</dbReference>
<name>A0A402A3G9_9CHLR</name>
<protein>
    <submittedName>
        <fullName evidence="6">DNA mismatch repair protein</fullName>
    </submittedName>
</protein>
<keyword evidence="4" id="KW-0812">Transmembrane</keyword>